<keyword evidence="4" id="KW-0964">Secreted</keyword>
<accession>A0A8C1SA23</accession>
<dbReference type="InterPro" id="IPR027928">
    <property type="entry name" value="VEGF_C"/>
</dbReference>
<evidence type="ECO:0000256" key="9">
    <source>
        <dbReference type="ARBA" id="ARBA00023157"/>
    </source>
</evidence>
<dbReference type="Proteomes" id="UP000694700">
    <property type="component" value="Unplaced"/>
</dbReference>
<dbReference type="SUPFAM" id="SSF57501">
    <property type="entry name" value="Cystine-knot cytokines"/>
    <property type="match status" value="1"/>
</dbReference>
<keyword evidence="8 12" id="KW-0339">Growth factor</keyword>
<dbReference type="GO" id="GO:0005172">
    <property type="term" value="F:vascular endothelial growth factor receptor binding"/>
    <property type="evidence" value="ECO:0007669"/>
    <property type="project" value="TreeGrafter"/>
</dbReference>
<organism evidence="16 17">
    <name type="scientific">Cyprinus carpio</name>
    <name type="common">Common carp</name>
    <dbReference type="NCBI Taxonomy" id="7962"/>
    <lineage>
        <taxon>Eukaryota</taxon>
        <taxon>Metazoa</taxon>
        <taxon>Chordata</taxon>
        <taxon>Craniata</taxon>
        <taxon>Vertebrata</taxon>
        <taxon>Euteleostomi</taxon>
        <taxon>Actinopterygii</taxon>
        <taxon>Neopterygii</taxon>
        <taxon>Teleostei</taxon>
        <taxon>Ostariophysi</taxon>
        <taxon>Cypriniformes</taxon>
        <taxon>Cyprinidae</taxon>
        <taxon>Cyprininae</taxon>
        <taxon>Cyprinus</taxon>
    </lineage>
</organism>
<dbReference type="Gene3D" id="2.10.90.10">
    <property type="entry name" value="Cystine-knot cytokines"/>
    <property type="match status" value="1"/>
</dbReference>
<dbReference type="GO" id="GO:0051781">
    <property type="term" value="P:positive regulation of cell division"/>
    <property type="evidence" value="ECO:0007669"/>
    <property type="project" value="UniProtKB-KW"/>
</dbReference>
<dbReference type="GO" id="GO:0042056">
    <property type="term" value="F:chemoattractant activity"/>
    <property type="evidence" value="ECO:0007669"/>
    <property type="project" value="TreeGrafter"/>
</dbReference>
<dbReference type="InterPro" id="IPR050507">
    <property type="entry name" value="PDGF/VEGF_growth_factor"/>
</dbReference>
<evidence type="ECO:0000259" key="15">
    <source>
        <dbReference type="PROSITE" id="PS50278"/>
    </source>
</evidence>
<protein>
    <recommendedName>
        <fullName evidence="15">Platelet-derived growth factor (PDGF) family profile domain-containing protein</fullName>
    </recommendedName>
</protein>
<dbReference type="PANTHER" id="PTHR12025">
    <property type="entry name" value="VASCULAR ENDOTHELIAL GROWTH FACTOR"/>
    <property type="match status" value="1"/>
</dbReference>
<evidence type="ECO:0000313" key="17">
    <source>
        <dbReference type="Proteomes" id="UP000694700"/>
    </source>
</evidence>
<dbReference type="PROSITE" id="PS00249">
    <property type="entry name" value="PDGF_1"/>
    <property type="match status" value="1"/>
</dbReference>
<dbReference type="PANTHER" id="PTHR12025:SF5">
    <property type="entry name" value="VASCULAR ENDOTHELIAL GROWTH FACTOR A, LONG FORM"/>
    <property type="match status" value="1"/>
</dbReference>
<gene>
    <name evidence="16" type="primary">vegfaa</name>
</gene>
<dbReference type="SMART" id="SM00141">
    <property type="entry name" value="PDGF"/>
    <property type="match status" value="1"/>
</dbReference>
<evidence type="ECO:0000256" key="13">
    <source>
        <dbReference type="SAM" id="Phobius"/>
    </source>
</evidence>
<dbReference type="GO" id="GO:0038084">
    <property type="term" value="P:vascular endothelial growth factor signaling pathway"/>
    <property type="evidence" value="ECO:0007669"/>
    <property type="project" value="TreeGrafter"/>
</dbReference>
<comment type="subcellular location">
    <subcellularLocation>
        <location evidence="1">Secreted</location>
    </subcellularLocation>
</comment>
<dbReference type="Gene3D" id="2.10.160.10">
    <property type="entry name" value="Vascular endothelial growth factor, heparin-binding domain"/>
    <property type="match status" value="1"/>
</dbReference>
<evidence type="ECO:0000256" key="1">
    <source>
        <dbReference type="ARBA" id="ARBA00004613"/>
    </source>
</evidence>
<name>A0A8C1SA23_CYPCA</name>
<dbReference type="InterPro" id="IPR000072">
    <property type="entry name" value="PDGF/VEGF_dom"/>
</dbReference>
<dbReference type="Pfam" id="PF00341">
    <property type="entry name" value="PDGF"/>
    <property type="match status" value="1"/>
</dbReference>
<evidence type="ECO:0000256" key="4">
    <source>
        <dbReference type="ARBA" id="ARBA00022525"/>
    </source>
</evidence>
<reference evidence="16" key="1">
    <citation type="submission" date="2025-08" db="UniProtKB">
        <authorList>
            <consortium name="Ensembl"/>
        </authorList>
    </citation>
    <scope>IDENTIFICATION</scope>
</reference>
<evidence type="ECO:0000256" key="11">
    <source>
        <dbReference type="ARBA" id="ARBA00023246"/>
    </source>
</evidence>
<evidence type="ECO:0000256" key="7">
    <source>
        <dbReference type="ARBA" id="ARBA00022782"/>
    </source>
</evidence>
<dbReference type="GO" id="GO:0002040">
    <property type="term" value="P:sprouting angiogenesis"/>
    <property type="evidence" value="ECO:0007669"/>
    <property type="project" value="TreeGrafter"/>
</dbReference>
<dbReference type="FunFam" id="2.10.90.10:FF:000055">
    <property type="entry name" value="Placenta growth factor"/>
    <property type="match status" value="1"/>
</dbReference>
<dbReference type="GO" id="GO:0016020">
    <property type="term" value="C:membrane"/>
    <property type="evidence" value="ECO:0007669"/>
    <property type="project" value="InterPro"/>
</dbReference>
<feature type="domain" description="Platelet-derived growth factor (PDGF) family profile" evidence="15">
    <location>
        <begin position="36"/>
        <end position="132"/>
    </location>
</feature>
<dbReference type="FunFam" id="2.10.160.10:FF:000001">
    <property type="entry name" value="Vascular endothelial growth factor A"/>
    <property type="match status" value="1"/>
</dbReference>
<keyword evidence="9" id="KW-1015">Disulfide bond</keyword>
<dbReference type="GO" id="GO:0001938">
    <property type="term" value="P:positive regulation of endothelial cell proliferation"/>
    <property type="evidence" value="ECO:0007669"/>
    <property type="project" value="TreeGrafter"/>
</dbReference>
<dbReference type="InterPro" id="IPR036841">
    <property type="entry name" value="VEGF_C_sf"/>
</dbReference>
<dbReference type="GO" id="GO:0008083">
    <property type="term" value="F:growth factor activity"/>
    <property type="evidence" value="ECO:0007669"/>
    <property type="project" value="UniProtKB-KW"/>
</dbReference>
<dbReference type="GO" id="GO:0001666">
    <property type="term" value="P:response to hypoxia"/>
    <property type="evidence" value="ECO:0007669"/>
    <property type="project" value="TreeGrafter"/>
</dbReference>
<dbReference type="PROSITE" id="PS50278">
    <property type="entry name" value="PDGF_2"/>
    <property type="match status" value="1"/>
</dbReference>
<evidence type="ECO:0000256" key="6">
    <source>
        <dbReference type="ARBA" id="ARBA00022729"/>
    </source>
</evidence>
<dbReference type="InterPro" id="IPR029034">
    <property type="entry name" value="Cystine-knot_cytokine"/>
</dbReference>
<evidence type="ECO:0000256" key="14">
    <source>
        <dbReference type="SAM" id="SignalP"/>
    </source>
</evidence>
<dbReference type="GO" id="GO:0060754">
    <property type="term" value="P:positive regulation of mast cell chemotaxis"/>
    <property type="evidence" value="ECO:0007669"/>
    <property type="project" value="TreeGrafter"/>
</dbReference>
<keyword evidence="3" id="KW-0217">Developmental protein</keyword>
<dbReference type="SUPFAM" id="SSF57593">
    <property type="entry name" value="Heparin-binding domain from vascular endothelial growth factor"/>
    <property type="match status" value="1"/>
</dbReference>
<dbReference type="InterPro" id="IPR023581">
    <property type="entry name" value="PD_growth_factor_CS"/>
</dbReference>
<dbReference type="Pfam" id="PF14554">
    <property type="entry name" value="VEGF_C"/>
    <property type="match status" value="1"/>
</dbReference>
<feature type="transmembrane region" description="Helical" evidence="13">
    <location>
        <begin position="305"/>
        <end position="323"/>
    </location>
</feature>
<keyword evidence="13" id="KW-1133">Transmembrane helix</keyword>
<keyword evidence="10" id="KW-0325">Glycoprotein</keyword>
<evidence type="ECO:0000256" key="2">
    <source>
        <dbReference type="ARBA" id="ARBA00006686"/>
    </source>
</evidence>
<dbReference type="Ensembl" id="ENSCCRT00015004706.1">
    <property type="protein sequence ID" value="ENSCCRP00015004513.1"/>
    <property type="gene ID" value="ENSCCRG00015002495.1"/>
</dbReference>
<evidence type="ECO:0000256" key="10">
    <source>
        <dbReference type="ARBA" id="ARBA00023180"/>
    </source>
</evidence>
<dbReference type="AlphaFoldDB" id="A0A8C1SA23"/>
<dbReference type="GO" id="GO:0048513">
    <property type="term" value="P:animal organ development"/>
    <property type="evidence" value="ECO:0007669"/>
    <property type="project" value="UniProtKB-ARBA"/>
</dbReference>
<dbReference type="GO" id="GO:0030154">
    <property type="term" value="P:cell differentiation"/>
    <property type="evidence" value="ECO:0007669"/>
    <property type="project" value="UniProtKB-KW"/>
</dbReference>
<dbReference type="GO" id="GO:0005615">
    <property type="term" value="C:extracellular space"/>
    <property type="evidence" value="ECO:0007669"/>
    <property type="project" value="TreeGrafter"/>
</dbReference>
<proteinExistence type="inferred from homology"/>
<dbReference type="GO" id="GO:0050930">
    <property type="term" value="P:induction of positive chemotaxis"/>
    <property type="evidence" value="ECO:0007669"/>
    <property type="project" value="TreeGrafter"/>
</dbReference>
<evidence type="ECO:0000313" key="16">
    <source>
        <dbReference type="Ensembl" id="ENSCCRP00015004513.1"/>
    </source>
</evidence>
<evidence type="ECO:0000256" key="5">
    <source>
        <dbReference type="ARBA" id="ARBA00022657"/>
    </source>
</evidence>
<keyword evidence="7" id="KW-0221">Differentiation</keyword>
<dbReference type="GO" id="GO:0008201">
    <property type="term" value="F:heparin binding"/>
    <property type="evidence" value="ECO:0007669"/>
    <property type="project" value="InterPro"/>
</dbReference>
<feature type="chain" id="PRO_5034000118" description="Platelet-derived growth factor (PDGF) family profile domain-containing protein" evidence="14">
    <location>
        <begin position="24"/>
        <end position="331"/>
    </location>
</feature>
<keyword evidence="13" id="KW-0812">Transmembrane</keyword>
<keyword evidence="6 14" id="KW-0732">Signal</keyword>
<evidence type="ECO:0000256" key="8">
    <source>
        <dbReference type="ARBA" id="ARBA00023030"/>
    </source>
</evidence>
<dbReference type="CDD" id="cd00135">
    <property type="entry name" value="PDGF"/>
    <property type="match status" value="1"/>
</dbReference>
<dbReference type="GO" id="GO:0045766">
    <property type="term" value="P:positive regulation of angiogenesis"/>
    <property type="evidence" value="ECO:0007669"/>
    <property type="project" value="TreeGrafter"/>
</dbReference>
<dbReference type="GO" id="GO:0048010">
    <property type="term" value="P:vascular endothelial growth factor receptor signaling pathway"/>
    <property type="evidence" value="ECO:0007669"/>
    <property type="project" value="TreeGrafter"/>
</dbReference>
<keyword evidence="13" id="KW-0472">Membrane</keyword>
<keyword evidence="5" id="KW-0037">Angiogenesis</keyword>
<comment type="similarity">
    <text evidence="2 12">Belongs to the PDGF/VEGF growth factor family.</text>
</comment>
<sequence length="331" mass="38246">MNFVIYSIQLFFAALLHLSAVKAAHIPKEGGKSKNEVIPFMDVFKKSACKTREMLVDIIREYPDEIDHTYIPSCVVLMRCAGCCNDEALECVPTETRNVTMEVLRVKQRVSQHNFQLSFTEHTKCECRQKEEVKSKKENHCEPCSERRKRLYVQDALTCKCSCKFTQLQCKARQLELNERTCRFVYELSPCATCIFSSSPISSSEICMLIALIAFSLPYMHVDVVCVCVCVCVCVWSICREIPWCITAVHFYNDTFYSVNTLTLSIEIINSVHELVFCQQDINFVFLRINRHVMLHMCVLVKCNSHILLLVIIFSSCHFMFIMSQNSVCYY</sequence>
<evidence type="ECO:0000256" key="3">
    <source>
        <dbReference type="ARBA" id="ARBA00022473"/>
    </source>
</evidence>
<keyword evidence="11" id="KW-0497">Mitogen</keyword>
<evidence type="ECO:0000256" key="12">
    <source>
        <dbReference type="RuleBase" id="RU003818"/>
    </source>
</evidence>
<feature type="signal peptide" evidence="14">
    <location>
        <begin position="1"/>
        <end position="23"/>
    </location>
</feature>